<name>A0A0A9G0T9_ARUDO</name>
<reference evidence="1" key="2">
    <citation type="journal article" date="2015" name="Data Brief">
        <title>Shoot transcriptome of the giant reed, Arundo donax.</title>
        <authorList>
            <person name="Barrero R.A."/>
            <person name="Guerrero F.D."/>
            <person name="Moolhuijzen P."/>
            <person name="Goolsby J.A."/>
            <person name="Tidwell J."/>
            <person name="Bellgard S.E."/>
            <person name="Bellgard M.I."/>
        </authorList>
    </citation>
    <scope>NUCLEOTIDE SEQUENCE</scope>
    <source>
        <tissue evidence="1">Shoot tissue taken approximately 20 cm above the soil surface</tissue>
    </source>
</reference>
<proteinExistence type="predicted"/>
<dbReference type="EMBL" id="GBRH01181755">
    <property type="protein sequence ID" value="JAE16141.1"/>
    <property type="molecule type" value="Transcribed_RNA"/>
</dbReference>
<sequence>MEVCQLSLMRSPI</sequence>
<evidence type="ECO:0000313" key="1">
    <source>
        <dbReference type="EMBL" id="JAE16141.1"/>
    </source>
</evidence>
<accession>A0A0A9G0T9</accession>
<organism evidence="1">
    <name type="scientific">Arundo donax</name>
    <name type="common">Giant reed</name>
    <name type="synonym">Donax arundinaceus</name>
    <dbReference type="NCBI Taxonomy" id="35708"/>
    <lineage>
        <taxon>Eukaryota</taxon>
        <taxon>Viridiplantae</taxon>
        <taxon>Streptophyta</taxon>
        <taxon>Embryophyta</taxon>
        <taxon>Tracheophyta</taxon>
        <taxon>Spermatophyta</taxon>
        <taxon>Magnoliopsida</taxon>
        <taxon>Liliopsida</taxon>
        <taxon>Poales</taxon>
        <taxon>Poaceae</taxon>
        <taxon>PACMAD clade</taxon>
        <taxon>Arundinoideae</taxon>
        <taxon>Arundineae</taxon>
        <taxon>Arundo</taxon>
    </lineage>
</organism>
<protein>
    <submittedName>
        <fullName evidence="1">Uncharacterized protein</fullName>
    </submittedName>
</protein>
<reference evidence="1" key="1">
    <citation type="submission" date="2014-09" db="EMBL/GenBank/DDBJ databases">
        <authorList>
            <person name="Magalhaes I.L.F."/>
            <person name="Oliveira U."/>
            <person name="Santos F.R."/>
            <person name="Vidigal T.H.D.A."/>
            <person name="Brescovit A.D."/>
            <person name="Santos A.J."/>
        </authorList>
    </citation>
    <scope>NUCLEOTIDE SEQUENCE</scope>
    <source>
        <tissue evidence="1">Shoot tissue taken approximately 20 cm above the soil surface</tissue>
    </source>
</reference>